<gene>
    <name evidence="1" type="ORF">TESG_02423</name>
</gene>
<evidence type="ECO:0000313" key="2">
    <source>
        <dbReference type="Proteomes" id="UP000009172"/>
    </source>
</evidence>
<name>F2RUC6_TRIT1</name>
<dbReference type="HOGENOM" id="CLU_1714643_0_0_1"/>
<reference evidence="2" key="1">
    <citation type="journal article" date="2012" name="MBio">
        <title>Comparative genome analysis of Trichophyton rubrum and related dermatophytes reveals candidate genes involved in infection.</title>
        <authorList>
            <person name="Martinez D.A."/>
            <person name="Oliver B.G."/>
            <person name="Graeser Y."/>
            <person name="Goldberg J.M."/>
            <person name="Li W."/>
            <person name="Martinez-Rossi N.M."/>
            <person name="Monod M."/>
            <person name="Shelest E."/>
            <person name="Barton R.C."/>
            <person name="Birch E."/>
            <person name="Brakhage A.A."/>
            <person name="Chen Z."/>
            <person name="Gurr S.J."/>
            <person name="Heiman D."/>
            <person name="Heitman J."/>
            <person name="Kosti I."/>
            <person name="Rossi A."/>
            <person name="Saif S."/>
            <person name="Samalova M."/>
            <person name="Saunders C.W."/>
            <person name="Shea T."/>
            <person name="Summerbell R.C."/>
            <person name="Xu J."/>
            <person name="Young S."/>
            <person name="Zeng Q."/>
            <person name="Birren B.W."/>
            <person name="Cuomo C.A."/>
            <person name="White T.C."/>
        </authorList>
    </citation>
    <scope>NUCLEOTIDE SEQUENCE [LARGE SCALE GENOMIC DNA]</scope>
    <source>
        <strain evidence="2">CBS 112818</strain>
    </source>
</reference>
<dbReference type="AlphaFoldDB" id="F2RUC6"/>
<dbReference type="EMBL" id="GG698485">
    <property type="protein sequence ID" value="EGD94925.1"/>
    <property type="molecule type" value="Genomic_DNA"/>
</dbReference>
<protein>
    <submittedName>
        <fullName evidence="1">Uncharacterized protein</fullName>
    </submittedName>
</protein>
<dbReference type="Proteomes" id="UP000009172">
    <property type="component" value="Unassembled WGS sequence"/>
</dbReference>
<evidence type="ECO:0000313" key="1">
    <source>
        <dbReference type="EMBL" id="EGD94925.1"/>
    </source>
</evidence>
<sequence>MGYLAIRGGALCQRELAFSPGPEVLFRFEAMAYISPPGITQTPVCGAPEAEEGQLLLLLLGSTDVKAERSRRKSYRHKGTKRGEWIIYVFHNSQLNGTKGDVGNGLLSRQTSRRWLVNKVSPVFLPIHPTNITKDINNNRNDTPEVPGRCENT</sequence>
<proteinExistence type="predicted"/>
<accession>F2RUC6</accession>
<organism evidence="1 2">
    <name type="scientific">Trichophyton tonsurans (strain CBS 112818)</name>
    <name type="common">Scalp ringworm fungus</name>
    <dbReference type="NCBI Taxonomy" id="647933"/>
    <lineage>
        <taxon>Eukaryota</taxon>
        <taxon>Fungi</taxon>
        <taxon>Dikarya</taxon>
        <taxon>Ascomycota</taxon>
        <taxon>Pezizomycotina</taxon>
        <taxon>Eurotiomycetes</taxon>
        <taxon>Eurotiomycetidae</taxon>
        <taxon>Onygenales</taxon>
        <taxon>Arthrodermataceae</taxon>
        <taxon>Trichophyton</taxon>
    </lineage>
</organism>
<keyword evidence="2" id="KW-1185">Reference proteome</keyword>